<organism evidence="1 2">
    <name type="scientific">Manihot esculenta</name>
    <name type="common">Cassava</name>
    <name type="synonym">Jatropha manihot</name>
    <dbReference type="NCBI Taxonomy" id="3983"/>
    <lineage>
        <taxon>Eukaryota</taxon>
        <taxon>Viridiplantae</taxon>
        <taxon>Streptophyta</taxon>
        <taxon>Embryophyta</taxon>
        <taxon>Tracheophyta</taxon>
        <taxon>Spermatophyta</taxon>
        <taxon>Magnoliopsida</taxon>
        <taxon>eudicotyledons</taxon>
        <taxon>Gunneridae</taxon>
        <taxon>Pentapetalae</taxon>
        <taxon>rosids</taxon>
        <taxon>fabids</taxon>
        <taxon>Malpighiales</taxon>
        <taxon>Euphorbiaceae</taxon>
        <taxon>Crotonoideae</taxon>
        <taxon>Manihoteae</taxon>
        <taxon>Manihot</taxon>
    </lineage>
</organism>
<evidence type="ECO:0000313" key="1">
    <source>
        <dbReference type="EMBL" id="KAG8643183.1"/>
    </source>
</evidence>
<comment type="caution">
    <text evidence="1">The sequence shown here is derived from an EMBL/GenBank/DDBJ whole genome shotgun (WGS) entry which is preliminary data.</text>
</comment>
<keyword evidence="2" id="KW-1185">Reference proteome</keyword>
<sequence>MASVAYSIFILSLFVFTIVNLHPVSSEFDEYFFIFGDGLYDSGNTEYIIPDEYLPVYHSPYGNTYFKHGTGRYSDGRLIPDFIAHKVGFPDFIPPALNTSANFTYGANFASEGASVFDIQQNNSLNFRNQVRHFIELIKEWRADLQNITEVNRRLKKAVLLINIGTPDILNANITSNTTDAQLETITTEVIGNISDKIKVLYDLGARKFVFQTPPPLGFLPYVKQTRNDSIISVKLNIVALLVVDELYAALMEIKQLNPAFNFTIFGDFFPIFWRVLLPPLFGFNESRVACCGNGTVRGQGCGVLGYEYCVCGNKTEYLFFDGTHYSEAANKQLVELMWDKKSGYIVPYDLKDFFEISNSTSLKSAT</sequence>
<protein>
    <submittedName>
        <fullName evidence="1">Uncharacterized protein</fullName>
    </submittedName>
</protein>
<evidence type="ECO:0000313" key="2">
    <source>
        <dbReference type="Proteomes" id="UP000091857"/>
    </source>
</evidence>
<reference evidence="2" key="1">
    <citation type="journal article" date="2016" name="Nat. Biotechnol.">
        <title>Sequencing wild and cultivated cassava and related species reveals extensive interspecific hybridization and genetic diversity.</title>
        <authorList>
            <person name="Bredeson J.V."/>
            <person name="Lyons J.B."/>
            <person name="Prochnik S.E."/>
            <person name="Wu G.A."/>
            <person name="Ha C.M."/>
            <person name="Edsinger-Gonzales E."/>
            <person name="Grimwood J."/>
            <person name="Schmutz J."/>
            <person name="Rabbi I.Y."/>
            <person name="Egesi C."/>
            <person name="Nauluvula P."/>
            <person name="Lebot V."/>
            <person name="Ndunguru J."/>
            <person name="Mkamilo G."/>
            <person name="Bart R.S."/>
            <person name="Setter T.L."/>
            <person name="Gleadow R.M."/>
            <person name="Kulakow P."/>
            <person name="Ferguson M.E."/>
            <person name="Rounsley S."/>
            <person name="Rokhsar D.S."/>
        </authorList>
    </citation>
    <scope>NUCLEOTIDE SEQUENCE [LARGE SCALE GENOMIC DNA]</scope>
    <source>
        <strain evidence="2">cv. AM560-2</strain>
    </source>
</reference>
<dbReference type="EMBL" id="CM004397">
    <property type="protein sequence ID" value="KAG8643183.1"/>
    <property type="molecule type" value="Genomic_DNA"/>
</dbReference>
<dbReference type="Proteomes" id="UP000091857">
    <property type="component" value="Chromosome 11"/>
</dbReference>
<name>A0ACB7GS34_MANES</name>
<gene>
    <name evidence="1" type="ORF">MANES_11G017701v8</name>
</gene>
<accession>A0ACB7GS34</accession>
<proteinExistence type="predicted"/>